<organism evidence="11 12">
    <name type="scientific">Aquimarina algiphila</name>
    <dbReference type="NCBI Taxonomy" id="2047982"/>
    <lineage>
        <taxon>Bacteria</taxon>
        <taxon>Pseudomonadati</taxon>
        <taxon>Bacteroidota</taxon>
        <taxon>Flavobacteriia</taxon>
        <taxon>Flavobacteriales</taxon>
        <taxon>Flavobacteriaceae</taxon>
        <taxon>Aquimarina</taxon>
    </lineage>
</organism>
<keyword evidence="11" id="KW-0575">Peroxidase</keyword>
<evidence type="ECO:0000256" key="8">
    <source>
        <dbReference type="PIRSR" id="PIRSR000294-1"/>
    </source>
</evidence>
<comment type="subcellular location">
    <subcellularLocation>
        <location evidence="1">Periplasm</location>
    </subcellularLocation>
</comment>
<feature type="binding site" description="covalent" evidence="8">
    <location>
        <position position="90"/>
    </location>
    <ligand>
        <name>heme c</name>
        <dbReference type="ChEBI" id="CHEBI:61717"/>
        <label>1</label>
    </ligand>
</feature>
<dbReference type="InterPro" id="IPR036909">
    <property type="entry name" value="Cyt_c-like_dom_sf"/>
</dbReference>
<dbReference type="InterPro" id="IPR026259">
    <property type="entry name" value="MauG/Cytc_peroxidase"/>
</dbReference>
<keyword evidence="4" id="KW-0732">Signal</keyword>
<dbReference type="EMBL" id="VLNR01000010">
    <property type="protein sequence ID" value="TSE09918.1"/>
    <property type="molecule type" value="Genomic_DNA"/>
</dbReference>
<dbReference type="InterPro" id="IPR009056">
    <property type="entry name" value="Cyt_c-like_dom"/>
</dbReference>
<feature type="binding site" description="axial binding residue" evidence="9">
    <location>
        <position position="273"/>
    </location>
    <ligand>
        <name>heme c</name>
        <dbReference type="ChEBI" id="CHEBI:61717"/>
        <label>2</label>
    </ligand>
    <ligandPart>
        <name>Fe</name>
        <dbReference type="ChEBI" id="CHEBI:18248"/>
    </ligandPart>
</feature>
<gene>
    <name evidence="11" type="ORF">FOF46_06335</name>
</gene>
<dbReference type="PANTHER" id="PTHR30600">
    <property type="entry name" value="CYTOCHROME C PEROXIDASE-RELATED"/>
    <property type="match status" value="1"/>
</dbReference>
<protein>
    <submittedName>
        <fullName evidence="11">Cytochrome-c peroxidase</fullName>
    </submittedName>
</protein>
<keyword evidence="5" id="KW-0574">Periplasm</keyword>
<evidence type="ECO:0000256" key="9">
    <source>
        <dbReference type="PIRSR" id="PIRSR000294-2"/>
    </source>
</evidence>
<keyword evidence="3 9" id="KW-0479">Metal-binding</keyword>
<dbReference type="GO" id="GO:0009055">
    <property type="term" value="F:electron transfer activity"/>
    <property type="evidence" value="ECO:0007669"/>
    <property type="project" value="InterPro"/>
</dbReference>
<keyword evidence="7 9" id="KW-0408">Iron</keyword>
<dbReference type="PIRSF" id="PIRSF000294">
    <property type="entry name" value="Cytochrome-c_peroxidase"/>
    <property type="match status" value="1"/>
</dbReference>
<sequence length="403" mass="45242">MKIIIGDTVIWQNKNVLFLLNLVLFVIAGCFNSEKTDYKTIAKEDVLVQYTALPKTVKSPKDNPSSPEKAALGKLLFFDPILSGNKDVACATCHHPKNGYAEFRDISIGVNGKGFGSTRVFNTPNDIPFVKRNAHTILNTAYNGIDTNNEYDPEKAPMFWDSRVESLEKQALEPIKALEEMRGRKYAEKDILDVVIARLKAIPEYQTLFEEAFGEKDAINSINLSKAIAVFERTLVTNNSRFDQYVAGDENAISLSEKEGFKLFKKVGCANCHKGPMFSDYKMHVLSLQENNKLKIIDSGFGQQFSFRTPSLRNLQFTAPYMHNGKMKNLQKVLEFYEDIASGRSQNPNIEDDQLDSLVKKIRIKVMDMAPIISFLNTLNETDFDKEVVDAVPSGLPVGGDIN</sequence>
<dbReference type="RefSeq" id="WP_143915871.1">
    <property type="nucleotide sequence ID" value="NZ_CANMIK010000011.1"/>
</dbReference>
<dbReference type="GO" id="GO:0046872">
    <property type="term" value="F:metal ion binding"/>
    <property type="evidence" value="ECO:0007669"/>
    <property type="project" value="UniProtKB-KW"/>
</dbReference>
<feature type="domain" description="Cytochrome c" evidence="10">
    <location>
        <begin position="68"/>
        <end position="229"/>
    </location>
</feature>
<dbReference type="InterPro" id="IPR004852">
    <property type="entry name" value="Di-haem_cyt_c_peroxidsae"/>
</dbReference>
<feature type="binding site" description="covalent" evidence="8">
    <location>
        <position position="272"/>
    </location>
    <ligand>
        <name>heme c</name>
        <dbReference type="ChEBI" id="CHEBI:61717"/>
        <label>2</label>
    </ligand>
</feature>
<feature type="binding site" description="covalent" evidence="8">
    <location>
        <position position="269"/>
    </location>
    <ligand>
        <name>heme c</name>
        <dbReference type="ChEBI" id="CHEBI:61717"/>
        <label>2</label>
    </ligand>
</feature>
<proteinExistence type="predicted"/>
<dbReference type="Gene3D" id="1.10.760.10">
    <property type="entry name" value="Cytochrome c-like domain"/>
    <property type="match status" value="2"/>
</dbReference>
<evidence type="ECO:0000256" key="2">
    <source>
        <dbReference type="ARBA" id="ARBA00022617"/>
    </source>
</evidence>
<comment type="cofactor">
    <cofactor evidence="8">
        <name>heme</name>
        <dbReference type="ChEBI" id="CHEBI:30413"/>
    </cofactor>
    <text evidence="8">Binds 2 heme groups.</text>
</comment>
<dbReference type="OrthoDB" id="9805202at2"/>
<reference evidence="11 12" key="1">
    <citation type="submission" date="2019-07" db="EMBL/GenBank/DDBJ databases">
        <title>The draft genome sequence of Aquimarina algiphila M91.</title>
        <authorList>
            <person name="Meng X."/>
        </authorList>
    </citation>
    <scope>NUCLEOTIDE SEQUENCE [LARGE SCALE GENOMIC DNA]</scope>
    <source>
        <strain evidence="11 12">M91</strain>
    </source>
</reference>
<comment type="PTM">
    <text evidence="8">Binds 2 heme groups per subunit.</text>
</comment>
<dbReference type="InterPro" id="IPR051395">
    <property type="entry name" value="Cytochrome_c_Peroxidase/MauG"/>
</dbReference>
<evidence type="ECO:0000313" key="11">
    <source>
        <dbReference type="EMBL" id="TSE09918.1"/>
    </source>
</evidence>
<dbReference type="PROSITE" id="PS51257">
    <property type="entry name" value="PROKAR_LIPOPROTEIN"/>
    <property type="match status" value="1"/>
</dbReference>
<dbReference type="GO" id="GO:0020037">
    <property type="term" value="F:heme binding"/>
    <property type="evidence" value="ECO:0007669"/>
    <property type="project" value="InterPro"/>
</dbReference>
<dbReference type="GO" id="GO:0042597">
    <property type="term" value="C:periplasmic space"/>
    <property type="evidence" value="ECO:0007669"/>
    <property type="project" value="UniProtKB-SubCell"/>
</dbReference>
<evidence type="ECO:0000256" key="6">
    <source>
        <dbReference type="ARBA" id="ARBA00023002"/>
    </source>
</evidence>
<feature type="binding site" description="covalent" evidence="8">
    <location>
        <position position="93"/>
    </location>
    <ligand>
        <name>heme c</name>
        <dbReference type="ChEBI" id="CHEBI:61717"/>
        <label>1</label>
    </ligand>
</feature>
<dbReference type="GO" id="GO:0004130">
    <property type="term" value="F:cytochrome-c peroxidase activity"/>
    <property type="evidence" value="ECO:0007669"/>
    <property type="project" value="TreeGrafter"/>
</dbReference>
<evidence type="ECO:0000256" key="3">
    <source>
        <dbReference type="ARBA" id="ARBA00022723"/>
    </source>
</evidence>
<evidence type="ECO:0000256" key="7">
    <source>
        <dbReference type="ARBA" id="ARBA00023004"/>
    </source>
</evidence>
<evidence type="ECO:0000256" key="4">
    <source>
        <dbReference type="ARBA" id="ARBA00022729"/>
    </source>
</evidence>
<keyword evidence="12" id="KW-1185">Reference proteome</keyword>
<evidence type="ECO:0000256" key="1">
    <source>
        <dbReference type="ARBA" id="ARBA00004418"/>
    </source>
</evidence>
<accession>A0A554VNG6</accession>
<dbReference type="Proteomes" id="UP000318833">
    <property type="component" value="Unassembled WGS sequence"/>
</dbReference>
<name>A0A554VNG6_9FLAO</name>
<dbReference type="Pfam" id="PF03150">
    <property type="entry name" value="CCP_MauG"/>
    <property type="match status" value="1"/>
</dbReference>
<evidence type="ECO:0000256" key="5">
    <source>
        <dbReference type="ARBA" id="ARBA00022764"/>
    </source>
</evidence>
<dbReference type="PROSITE" id="PS51007">
    <property type="entry name" value="CYTC"/>
    <property type="match status" value="2"/>
</dbReference>
<keyword evidence="6" id="KW-0560">Oxidoreductase</keyword>
<evidence type="ECO:0000313" key="12">
    <source>
        <dbReference type="Proteomes" id="UP000318833"/>
    </source>
</evidence>
<comment type="caution">
    <text evidence="11">The sequence shown here is derived from an EMBL/GenBank/DDBJ whole genome shotgun (WGS) entry which is preliminary data.</text>
</comment>
<feature type="domain" description="Cytochrome c" evidence="10">
    <location>
        <begin position="255"/>
        <end position="380"/>
    </location>
</feature>
<feature type="binding site" description="axial binding residue" evidence="9">
    <location>
        <position position="94"/>
    </location>
    <ligand>
        <name>heme c</name>
        <dbReference type="ChEBI" id="CHEBI:61717"/>
        <label>1</label>
    </ligand>
    <ligandPart>
        <name>Fe</name>
        <dbReference type="ChEBI" id="CHEBI:18248"/>
    </ligandPart>
</feature>
<keyword evidence="2 8" id="KW-0349">Heme</keyword>
<evidence type="ECO:0000259" key="10">
    <source>
        <dbReference type="PROSITE" id="PS51007"/>
    </source>
</evidence>
<dbReference type="PANTHER" id="PTHR30600:SF10">
    <property type="entry name" value="BLL6722 PROTEIN"/>
    <property type="match status" value="1"/>
</dbReference>
<dbReference type="SUPFAM" id="SSF46626">
    <property type="entry name" value="Cytochrome c"/>
    <property type="match status" value="2"/>
</dbReference>
<dbReference type="AlphaFoldDB" id="A0A554VNG6"/>